<dbReference type="GeneID" id="39729961"/>
<dbReference type="AlphaFoldDB" id="A0A1J1GN27"/>
<dbReference type="VEuPathDB" id="PlasmoDB:PGAL8A_00143700"/>
<evidence type="ECO:0000313" key="1">
    <source>
        <dbReference type="EMBL" id="CRG93731.1"/>
    </source>
</evidence>
<proteinExistence type="predicted"/>
<reference evidence="1" key="1">
    <citation type="submission" date="2015-04" db="EMBL/GenBank/DDBJ databases">
        <authorList>
            <consortium name="Pathogen Informatics"/>
        </authorList>
    </citation>
    <scope>NUCLEOTIDE SEQUENCE [LARGE SCALE GENOMIC DNA]</scope>
    <source>
        <strain evidence="1">8A</strain>
    </source>
</reference>
<protein>
    <submittedName>
        <fullName evidence="1">Uncharacterized protein</fullName>
    </submittedName>
</protein>
<dbReference type="RefSeq" id="XP_028526553.1">
    <property type="nucleotide sequence ID" value="XM_028674975.1"/>
</dbReference>
<name>A0A1J1GN27_PLAGA</name>
<accession>A0A1J1GN27</accession>
<keyword evidence="2" id="KW-1185">Reference proteome</keyword>
<evidence type="ECO:0000313" key="2">
    <source>
        <dbReference type="Proteomes" id="UP000220797"/>
    </source>
</evidence>
<comment type="caution">
    <text evidence="1">The sequence shown here is derived from an EMBL/GenBank/DDBJ whole genome shotgun (WGS) entry which is preliminary data.</text>
</comment>
<sequence length="137" mass="16539">MDDSLFTIPRYIPEIDSNINEFNKINKEDENEHIINNNLKEKDNVTYNNELYKDSTKESNNLNYDTLEINEKMWFNNLIKKKEEIEITNIEESENDEEIIINTDNIFKNIYPFFKTEEDSNYLNQKKELKKNIKNMS</sequence>
<dbReference type="Proteomes" id="UP000220797">
    <property type="component" value="Unassembled WGS sequence"/>
</dbReference>
<dbReference type="OMA" id="IFKVPRY"/>
<dbReference type="EMBL" id="CVMV01000019">
    <property type="protein sequence ID" value="CRG93731.1"/>
    <property type="molecule type" value="Genomic_DNA"/>
</dbReference>
<dbReference type="OrthoDB" id="376650at2759"/>
<organism evidence="1 2">
    <name type="scientific">Plasmodium gallinaceum</name>
    <dbReference type="NCBI Taxonomy" id="5849"/>
    <lineage>
        <taxon>Eukaryota</taxon>
        <taxon>Sar</taxon>
        <taxon>Alveolata</taxon>
        <taxon>Apicomplexa</taxon>
        <taxon>Aconoidasida</taxon>
        <taxon>Haemosporida</taxon>
        <taxon>Plasmodiidae</taxon>
        <taxon>Plasmodium</taxon>
        <taxon>Plasmodium (Haemamoeba)</taxon>
    </lineage>
</organism>
<gene>
    <name evidence="1" type="ORF">PGAL8A_00143700</name>
</gene>